<dbReference type="PANTHER" id="PTHR35007">
    <property type="entry name" value="INTEGRAL MEMBRANE PROTEIN-RELATED"/>
    <property type="match status" value="1"/>
</dbReference>
<protein>
    <submittedName>
        <fullName evidence="8">Unannotated protein</fullName>
    </submittedName>
</protein>
<dbReference type="Pfam" id="PF00482">
    <property type="entry name" value="T2SSF"/>
    <property type="match status" value="1"/>
</dbReference>
<keyword evidence="3 6" id="KW-0812">Transmembrane</keyword>
<dbReference type="InterPro" id="IPR018076">
    <property type="entry name" value="T2SS_GspF_dom"/>
</dbReference>
<dbReference type="EMBL" id="CAFBSG010000010">
    <property type="protein sequence ID" value="CAB5240390.1"/>
    <property type="molecule type" value="Genomic_DNA"/>
</dbReference>
<evidence type="ECO:0000256" key="6">
    <source>
        <dbReference type="SAM" id="Phobius"/>
    </source>
</evidence>
<feature type="transmembrane region" description="Helical" evidence="6">
    <location>
        <begin position="243"/>
        <end position="263"/>
    </location>
</feature>
<dbReference type="AlphaFoldDB" id="A0A6J7XSN6"/>
<name>A0A6J7XSN6_9ZZZZ</name>
<evidence type="ECO:0000256" key="2">
    <source>
        <dbReference type="ARBA" id="ARBA00022475"/>
    </source>
</evidence>
<evidence type="ECO:0000313" key="8">
    <source>
        <dbReference type="EMBL" id="CAB5240390.1"/>
    </source>
</evidence>
<evidence type="ECO:0000256" key="5">
    <source>
        <dbReference type="ARBA" id="ARBA00023136"/>
    </source>
</evidence>
<feature type="transmembrane region" description="Helical" evidence="6">
    <location>
        <begin position="6"/>
        <end position="21"/>
    </location>
</feature>
<evidence type="ECO:0000259" key="7">
    <source>
        <dbReference type="Pfam" id="PF00482"/>
    </source>
</evidence>
<feature type="transmembrane region" description="Helical" evidence="6">
    <location>
        <begin position="100"/>
        <end position="119"/>
    </location>
</feature>
<reference evidence="8" key="1">
    <citation type="submission" date="2020-05" db="EMBL/GenBank/DDBJ databases">
        <authorList>
            <person name="Chiriac C."/>
            <person name="Salcher M."/>
            <person name="Ghai R."/>
            <person name="Kavagutti S V."/>
        </authorList>
    </citation>
    <scope>NUCLEOTIDE SEQUENCE</scope>
</reference>
<comment type="subcellular location">
    <subcellularLocation>
        <location evidence="1">Cell membrane</location>
        <topology evidence="1">Multi-pass membrane protein</topology>
    </subcellularLocation>
</comment>
<keyword evidence="2" id="KW-1003">Cell membrane</keyword>
<evidence type="ECO:0000256" key="1">
    <source>
        <dbReference type="ARBA" id="ARBA00004651"/>
    </source>
</evidence>
<keyword evidence="5 6" id="KW-0472">Membrane</keyword>
<feature type="domain" description="Type II secretion system protein GspF" evidence="7">
    <location>
        <begin position="138"/>
        <end position="260"/>
    </location>
</feature>
<proteinExistence type="predicted"/>
<evidence type="ECO:0000256" key="3">
    <source>
        <dbReference type="ARBA" id="ARBA00022692"/>
    </source>
</evidence>
<organism evidence="8">
    <name type="scientific">freshwater metagenome</name>
    <dbReference type="NCBI Taxonomy" id="449393"/>
    <lineage>
        <taxon>unclassified sequences</taxon>
        <taxon>metagenomes</taxon>
        <taxon>ecological metagenomes</taxon>
    </lineage>
</organism>
<keyword evidence="4 6" id="KW-1133">Transmembrane helix</keyword>
<dbReference type="GO" id="GO:0005886">
    <property type="term" value="C:plasma membrane"/>
    <property type="evidence" value="ECO:0007669"/>
    <property type="project" value="UniProtKB-SubCell"/>
</dbReference>
<feature type="transmembrane region" description="Helical" evidence="6">
    <location>
        <begin position="75"/>
        <end position="94"/>
    </location>
</feature>
<gene>
    <name evidence="8" type="ORF">UFOPK3554_00815</name>
</gene>
<evidence type="ECO:0000256" key="4">
    <source>
        <dbReference type="ARBA" id="ARBA00022989"/>
    </source>
</evidence>
<sequence>MNIPVAIALFLAISGGYFLLLDEDISRSRKFATHSRARSLRNSVHLHDHEKIRQLLAELGQGSDKEFELFRVSQFSKVFTGFVALFIGSIISGFSLLRGLVAGIICGIAIYFLLIKSLTSRVKKLRIQIESEFPAIVEMMTLSLSAGETPISAMSRISKRAQGPLANEFALVINAVTQGEPFQTALDSLGRRIQSPHIRRFVDALITAMLRGAPLIDVLQRHALSAREMQRNQIMNAAGKAELSMMIPVVFFILPISILFALWPSLANLNLFLA</sequence>
<accession>A0A6J7XSN6</accession>
<dbReference type="PANTHER" id="PTHR35007:SF2">
    <property type="entry name" value="PILUS ASSEMBLE PROTEIN"/>
    <property type="match status" value="1"/>
</dbReference>